<evidence type="ECO:0000313" key="3">
    <source>
        <dbReference type="EMBL" id="WGH74727.1"/>
    </source>
</evidence>
<feature type="domain" description="LysM" evidence="2">
    <location>
        <begin position="390"/>
        <end position="433"/>
    </location>
</feature>
<dbReference type="SMART" id="SM00257">
    <property type="entry name" value="LysM"/>
    <property type="match status" value="2"/>
</dbReference>
<dbReference type="Pfam" id="PF01476">
    <property type="entry name" value="LysM"/>
    <property type="match status" value="2"/>
</dbReference>
<protein>
    <submittedName>
        <fullName evidence="3">LysM peptidoglycan-binding domain-containing protein</fullName>
    </submittedName>
</protein>
<dbReference type="SUPFAM" id="SSF53955">
    <property type="entry name" value="Lysozyme-like"/>
    <property type="match status" value="1"/>
</dbReference>
<dbReference type="CDD" id="cd00118">
    <property type="entry name" value="LysM"/>
    <property type="match status" value="2"/>
</dbReference>
<dbReference type="InterPro" id="IPR023346">
    <property type="entry name" value="Lysozyme-like_dom_sf"/>
</dbReference>
<dbReference type="InterPro" id="IPR018392">
    <property type="entry name" value="LysM"/>
</dbReference>
<dbReference type="PANTHER" id="PTHR33734:SF22">
    <property type="entry name" value="MEMBRANE-BOUND LYTIC MUREIN TRANSGLYCOSYLASE D"/>
    <property type="match status" value="1"/>
</dbReference>
<dbReference type="PROSITE" id="PS00922">
    <property type="entry name" value="TRANSGLYCOSYLASE"/>
    <property type="match status" value="1"/>
</dbReference>
<dbReference type="Proteomes" id="UP001232001">
    <property type="component" value="Chromosome"/>
</dbReference>
<gene>
    <name evidence="3" type="ORF">P8625_11620</name>
</gene>
<dbReference type="InterPro" id="IPR036779">
    <property type="entry name" value="LysM_dom_sf"/>
</dbReference>
<dbReference type="RefSeq" id="WP_279650621.1">
    <property type="nucleotide sequence ID" value="NZ_CP122539.1"/>
</dbReference>
<feature type="domain" description="LysM" evidence="2">
    <location>
        <begin position="457"/>
        <end position="502"/>
    </location>
</feature>
<accession>A0ABY8KZS6</accession>
<name>A0ABY8KZS6_9FLAO</name>
<organism evidence="3 4">
    <name type="scientific">Tenacibaculum tangerinum</name>
    <dbReference type="NCBI Taxonomy" id="3038772"/>
    <lineage>
        <taxon>Bacteria</taxon>
        <taxon>Pseudomonadati</taxon>
        <taxon>Bacteroidota</taxon>
        <taxon>Flavobacteriia</taxon>
        <taxon>Flavobacteriales</taxon>
        <taxon>Flavobacteriaceae</taxon>
        <taxon>Tenacibaculum</taxon>
    </lineage>
</organism>
<dbReference type="Gene3D" id="3.10.350.10">
    <property type="entry name" value="LysM domain"/>
    <property type="match status" value="2"/>
</dbReference>
<comment type="similarity">
    <text evidence="1">Belongs to the transglycosylase Slt family.</text>
</comment>
<dbReference type="InterPro" id="IPR000189">
    <property type="entry name" value="Transglyc_AS"/>
</dbReference>
<evidence type="ECO:0000313" key="4">
    <source>
        <dbReference type="Proteomes" id="UP001232001"/>
    </source>
</evidence>
<sequence length="505" mass="58593">MNKLQILLLLFTSSIIAQEPIDSLLVPKDSINITAIVNDSINPIQNPALFSTADLKMIDSLLIEEKFNSSLFDSIQYVINDKDILGNTTTILTTDLLKKRLRDLDVKTPFHLAYNPALEKVINGYLKYRKKYYPALMARAQYYFPMFEQYLDQYDIPLEMKYLAIVESALRPDARSRVGATGLWQFMYGTGIQFDLKVNSYVDERQDPVKATKAACQYLSQLYKIFGDWDLALAAYNSGPGNVSKAIKRSGGYKNYWNIRPFLPRETAGYVPAFYATMYIFEYADKHHLYPEAPKIFNFETDTVRVKRTISFDQISEKTGIDTELLSFLNPSYKLDIIPYIKEKNYAVRLPRRNMVDFLEKEEEIYALANEDDAKREKPLPKYFEMDKRIRYKVRSGDYLGKIANKFGVRVSDIKRWNGLRNHHLKIGQRLSIYPKKMAIPKAVSTKEYKVPKGKHEVYIVKEGDSLWTISKKYPSVSIEEIKKWNNIWSVKSLKPGMKLKIFKS</sequence>
<keyword evidence="4" id="KW-1185">Reference proteome</keyword>
<proteinExistence type="inferred from homology"/>
<dbReference type="EMBL" id="CP122539">
    <property type="protein sequence ID" value="WGH74727.1"/>
    <property type="molecule type" value="Genomic_DNA"/>
</dbReference>
<dbReference type="SUPFAM" id="SSF54106">
    <property type="entry name" value="LysM domain"/>
    <property type="match status" value="2"/>
</dbReference>
<dbReference type="InterPro" id="IPR008258">
    <property type="entry name" value="Transglycosylase_SLT_dom_1"/>
</dbReference>
<dbReference type="CDD" id="cd16894">
    <property type="entry name" value="MltD-like"/>
    <property type="match status" value="1"/>
</dbReference>
<dbReference type="Pfam" id="PF01464">
    <property type="entry name" value="SLT"/>
    <property type="match status" value="1"/>
</dbReference>
<evidence type="ECO:0000256" key="1">
    <source>
        <dbReference type="ARBA" id="ARBA00007734"/>
    </source>
</evidence>
<reference evidence="3 4" key="1">
    <citation type="submission" date="2023-04" db="EMBL/GenBank/DDBJ databases">
        <title>Tenacibaculum tangerinum sp. nov., isolated from sea tidal flat of South Korea.</title>
        <authorList>
            <person name="Lee S.H."/>
            <person name="Kim J.-J."/>
        </authorList>
    </citation>
    <scope>NUCLEOTIDE SEQUENCE [LARGE SCALE GENOMIC DNA]</scope>
    <source>
        <strain evidence="3 4">GRR-S3-23</strain>
    </source>
</reference>
<dbReference type="PANTHER" id="PTHR33734">
    <property type="entry name" value="LYSM DOMAIN-CONTAINING GPI-ANCHORED PROTEIN 2"/>
    <property type="match status" value="1"/>
</dbReference>
<dbReference type="PROSITE" id="PS51782">
    <property type="entry name" value="LYSM"/>
    <property type="match status" value="2"/>
</dbReference>
<evidence type="ECO:0000259" key="2">
    <source>
        <dbReference type="PROSITE" id="PS51782"/>
    </source>
</evidence>
<dbReference type="Gene3D" id="1.10.530.10">
    <property type="match status" value="1"/>
</dbReference>